<feature type="compositionally biased region" description="Low complexity" evidence="1">
    <location>
        <begin position="80"/>
        <end position="91"/>
    </location>
</feature>
<proteinExistence type="predicted"/>
<evidence type="ECO:0000256" key="1">
    <source>
        <dbReference type="SAM" id="MobiDB-lite"/>
    </source>
</evidence>
<protein>
    <submittedName>
        <fullName evidence="2">Uncharacterized protein</fullName>
    </submittedName>
</protein>
<dbReference type="HOGENOM" id="CLU_1597190_0_0_1"/>
<dbReference type="Gramene" id="BGIOSGA033934-TA">
    <property type="protein sequence ID" value="BGIOSGA033934-PA"/>
    <property type="gene ID" value="BGIOSGA033934"/>
</dbReference>
<dbReference type="Proteomes" id="UP000007015">
    <property type="component" value="Chromosome 11"/>
</dbReference>
<feature type="region of interest" description="Disordered" evidence="1">
    <location>
        <begin position="68"/>
        <end position="91"/>
    </location>
</feature>
<gene>
    <name evidence="2" type="ORF">OsI_36223</name>
</gene>
<accession>A2ZEL0</accession>
<organism evidence="2 3">
    <name type="scientific">Oryza sativa subsp. indica</name>
    <name type="common">Rice</name>
    <dbReference type="NCBI Taxonomy" id="39946"/>
    <lineage>
        <taxon>Eukaryota</taxon>
        <taxon>Viridiplantae</taxon>
        <taxon>Streptophyta</taxon>
        <taxon>Embryophyta</taxon>
        <taxon>Tracheophyta</taxon>
        <taxon>Spermatophyta</taxon>
        <taxon>Magnoliopsida</taxon>
        <taxon>Liliopsida</taxon>
        <taxon>Poales</taxon>
        <taxon>Poaceae</taxon>
        <taxon>BOP clade</taxon>
        <taxon>Oryzoideae</taxon>
        <taxon>Oryzeae</taxon>
        <taxon>Oryzinae</taxon>
        <taxon>Oryza</taxon>
        <taxon>Oryza sativa</taxon>
    </lineage>
</organism>
<dbReference type="STRING" id="39946.A2ZEL0"/>
<dbReference type="AlphaFoldDB" id="A2ZEL0"/>
<sequence>MSRQPAASCRCSGQEFVRTVGVTYQEKLATARAAMSQCARSPKLNRPGDGEAVEGAHSELLARQEPMSPAVKLASGGWQSSVTSTPEPSSSSCQQARQIRLASLDARCFLLGHQRHALHLFLHPVLRILHACLISRVASALHFGDDAVDSLHPAFAVEVAKSGDVVP</sequence>
<keyword evidence="3" id="KW-1185">Reference proteome</keyword>
<evidence type="ECO:0000313" key="3">
    <source>
        <dbReference type="Proteomes" id="UP000007015"/>
    </source>
</evidence>
<name>A2ZEL0_ORYSI</name>
<reference evidence="2 3" key="1">
    <citation type="journal article" date="2005" name="PLoS Biol.">
        <title>The genomes of Oryza sativa: a history of duplications.</title>
        <authorList>
            <person name="Yu J."/>
            <person name="Wang J."/>
            <person name="Lin W."/>
            <person name="Li S."/>
            <person name="Li H."/>
            <person name="Zhou J."/>
            <person name="Ni P."/>
            <person name="Dong W."/>
            <person name="Hu S."/>
            <person name="Zeng C."/>
            <person name="Zhang J."/>
            <person name="Zhang Y."/>
            <person name="Li R."/>
            <person name="Xu Z."/>
            <person name="Li S."/>
            <person name="Li X."/>
            <person name="Zheng H."/>
            <person name="Cong L."/>
            <person name="Lin L."/>
            <person name="Yin J."/>
            <person name="Geng J."/>
            <person name="Li G."/>
            <person name="Shi J."/>
            <person name="Liu J."/>
            <person name="Lv H."/>
            <person name="Li J."/>
            <person name="Wang J."/>
            <person name="Deng Y."/>
            <person name="Ran L."/>
            <person name="Shi X."/>
            <person name="Wang X."/>
            <person name="Wu Q."/>
            <person name="Li C."/>
            <person name="Ren X."/>
            <person name="Wang J."/>
            <person name="Wang X."/>
            <person name="Li D."/>
            <person name="Liu D."/>
            <person name="Zhang X."/>
            <person name="Ji Z."/>
            <person name="Zhao W."/>
            <person name="Sun Y."/>
            <person name="Zhang Z."/>
            <person name="Bao J."/>
            <person name="Han Y."/>
            <person name="Dong L."/>
            <person name="Ji J."/>
            <person name="Chen P."/>
            <person name="Wu S."/>
            <person name="Liu J."/>
            <person name="Xiao Y."/>
            <person name="Bu D."/>
            <person name="Tan J."/>
            <person name="Yang L."/>
            <person name="Ye C."/>
            <person name="Zhang J."/>
            <person name="Xu J."/>
            <person name="Zhou Y."/>
            <person name="Yu Y."/>
            <person name="Zhang B."/>
            <person name="Zhuang S."/>
            <person name="Wei H."/>
            <person name="Liu B."/>
            <person name="Lei M."/>
            <person name="Yu H."/>
            <person name="Li Y."/>
            <person name="Xu H."/>
            <person name="Wei S."/>
            <person name="He X."/>
            <person name="Fang L."/>
            <person name="Zhang Z."/>
            <person name="Zhang Y."/>
            <person name="Huang X."/>
            <person name="Su Z."/>
            <person name="Tong W."/>
            <person name="Li J."/>
            <person name="Tong Z."/>
            <person name="Li S."/>
            <person name="Ye J."/>
            <person name="Wang L."/>
            <person name="Fang L."/>
            <person name="Lei T."/>
            <person name="Chen C."/>
            <person name="Chen H."/>
            <person name="Xu Z."/>
            <person name="Li H."/>
            <person name="Huang H."/>
            <person name="Zhang F."/>
            <person name="Xu H."/>
            <person name="Li N."/>
            <person name="Zhao C."/>
            <person name="Li S."/>
            <person name="Dong L."/>
            <person name="Huang Y."/>
            <person name="Li L."/>
            <person name="Xi Y."/>
            <person name="Qi Q."/>
            <person name="Li W."/>
            <person name="Zhang B."/>
            <person name="Hu W."/>
            <person name="Zhang Y."/>
            <person name="Tian X."/>
            <person name="Jiao Y."/>
            <person name="Liang X."/>
            <person name="Jin J."/>
            <person name="Gao L."/>
            <person name="Zheng W."/>
            <person name="Hao B."/>
            <person name="Liu S."/>
            <person name="Wang W."/>
            <person name="Yuan L."/>
            <person name="Cao M."/>
            <person name="McDermott J."/>
            <person name="Samudrala R."/>
            <person name="Wang J."/>
            <person name="Wong G.K."/>
            <person name="Yang H."/>
        </authorList>
    </citation>
    <scope>NUCLEOTIDE SEQUENCE [LARGE SCALE GENOMIC DNA]</scope>
    <source>
        <strain evidence="3">cv. 93-11</strain>
    </source>
</reference>
<dbReference type="EMBL" id="CM000136">
    <property type="protein sequence ID" value="EAY81044.1"/>
    <property type="molecule type" value="Genomic_DNA"/>
</dbReference>
<evidence type="ECO:0000313" key="2">
    <source>
        <dbReference type="EMBL" id="EAY81044.1"/>
    </source>
</evidence>